<feature type="domain" description="FAD dependent oxidoreductase" evidence="6">
    <location>
        <begin position="16"/>
        <end position="378"/>
    </location>
</feature>
<keyword evidence="8" id="KW-1185">Reference proteome</keyword>
<reference evidence="8" key="1">
    <citation type="journal article" date="2019" name="Int. J. Syst. Evol. Microbiol.">
        <title>The Global Catalogue of Microorganisms (GCM) 10K type strain sequencing project: providing services to taxonomists for standard genome sequencing and annotation.</title>
        <authorList>
            <consortium name="The Broad Institute Genomics Platform"/>
            <consortium name="The Broad Institute Genome Sequencing Center for Infectious Disease"/>
            <person name="Wu L."/>
            <person name="Ma J."/>
        </authorList>
    </citation>
    <scope>NUCLEOTIDE SEQUENCE [LARGE SCALE GENOMIC DNA]</scope>
    <source>
        <strain evidence="8">KCTC 52438</strain>
    </source>
</reference>
<dbReference type="Pfam" id="PF01266">
    <property type="entry name" value="DAO"/>
    <property type="match status" value="1"/>
</dbReference>
<comment type="similarity">
    <text evidence="5">Belongs to the L2HGDH family.</text>
</comment>
<keyword evidence="4" id="KW-0560">Oxidoreductase</keyword>
<dbReference type="InterPro" id="IPR006076">
    <property type="entry name" value="FAD-dep_OxRdtase"/>
</dbReference>
<accession>A0ABV7HHR0</accession>
<dbReference type="SUPFAM" id="SSF51905">
    <property type="entry name" value="FAD/NAD(P)-binding domain"/>
    <property type="match status" value="1"/>
</dbReference>
<evidence type="ECO:0000256" key="5">
    <source>
        <dbReference type="ARBA" id="ARBA00037941"/>
    </source>
</evidence>
<evidence type="ECO:0000256" key="1">
    <source>
        <dbReference type="ARBA" id="ARBA00001974"/>
    </source>
</evidence>
<organism evidence="7 8">
    <name type="scientific">Litoribrevibacter euphylliae</name>
    <dbReference type="NCBI Taxonomy" id="1834034"/>
    <lineage>
        <taxon>Bacteria</taxon>
        <taxon>Pseudomonadati</taxon>
        <taxon>Pseudomonadota</taxon>
        <taxon>Gammaproteobacteria</taxon>
        <taxon>Oceanospirillales</taxon>
        <taxon>Oceanospirillaceae</taxon>
        <taxon>Litoribrevibacter</taxon>
    </lineage>
</organism>
<proteinExistence type="inferred from homology"/>
<dbReference type="InterPro" id="IPR036188">
    <property type="entry name" value="FAD/NAD-bd_sf"/>
</dbReference>
<name>A0ABV7HHR0_9GAMM</name>
<dbReference type="PANTHER" id="PTHR43104:SF4">
    <property type="entry name" value="L-2-HYDROXYGLUTARATE DEHYDROGENASE, MITOCHONDRIAL"/>
    <property type="match status" value="1"/>
</dbReference>
<evidence type="ECO:0000259" key="6">
    <source>
        <dbReference type="Pfam" id="PF01266"/>
    </source>
</evidence>
<dbReference type="RefSeq" id="WP_386722253.1">
    <property type="nucleotide sequence ID" value="NZ_JBHRSZ010000006.1"/>
</dbReference>
<keyword evidence="3" id="KW-0274">FAD</keyword>
<sequence>MPPSSHNITSSDLFTDYLVIGAGVIGLSIAKHLSDAGKECLVIEKQGLFGEETSSRNSEVIHAGIYYPQGSFKARLCVTGKHQLYNYCQQRAIEHKPLGKLIVATCSEEEEQLSLIESKAQANGVLDLERLSQAQVNALEPNVKSTSALLSPSTGIIDAHQYMLSLVGDIEDASNAIVYKAEVTGIEPTANGWTVSINNQGEQLTVQCRWLINAAGLHANALAELYMTDVPPIHYCRGLYFSYSGTPVFQHLIYPVPEKNTVGLGIHATLDMAGQVKFGPDTQYLDSIDYQMPVDKALAEIKAKWAQAIKRYFPTLDEQKLQPSYAGIRPKLSGPNEAAQDFRIEGPNEHGLSNLIHLLGIESPGLTSSLAIGEYVLQLIDQYES</sequence>
<dbReference type="PANTHER" id="PTHR43104">
    <property type="entry name" value="L-2-HYDROXYGLUTARATE DEHYDROGENASE, MITOCHONDRIAL"/>
    <property type="match status" value="1"/>
</dbReference>
<evidence type="ECO:0000256" key="2">
    <source>
        <dbReference type="ARBA" id="ARBA00022630"/>
    </source>
</evidence>
<evidence type="ECO:0000256" key="4">
    <source>
        <dbReference type="ARBA" id="ARBA00023002"/>
    </source>
</evidence>
<evidence type="ECO:0000256" key="3">
    <source>
        <dbReference type="ARBA" id="ARBA00022827"/>
    </source>
</evidence>
<evidence type="ECO:0000313" key="7">
    <source>
        <dbReference type="EMBL" id="MFC3152326.1"/>
    </source>
</evidence>
<gene>
    <name evidence="7" type="ORF">ACFOEK_14930</name>
</gene>
<dbReference type="EMBL" id="JBHRSZ010000006">
    <property type="protein sequence ID" value="MFC3152326.1"/>
    <property type="molecule type" value="Genomic_DNA"/>
</dbReference>
<dbReference type="Gene3D" id="3.30.9.10">
    <property type="entry name" value="D-Amino Acid Oxidase, subunit A, domain 2"/>
    <property type="match status" value="1"/>
</dbReference>
<dbReference type="Proteomes" id="UP001595476">
    <property type="component" value="Unassembled WGS sequence"/>
</dbReference>
<comment type="caution">
    <text evidence="7">The sequence shown here is derived from an EMBL/GenBank/DDBJ whole genome shotgun (WGS) entry which is preliminary data.</text>
</comment>
<dbReference type="Gene3D" id="3.50.50.60">
    <property type="entry name" value="FAD/NAD(P)-binding domain"/>
    <property type="match status" value="1"/>
</dbReference>
<comment type="cofactor">
    <cofactor evidence="1">
        <name>FAD</name>
        <dbReference type="ChEBI" id="CHEBI:57692"/>
    </cofactor>
</comment>
<keyword evidence="2" id="KW-0285">Flavoprotein</keyword>
<evidence type="ECO:0000313" key="8">
    <source>
        <dbReference type="Proteomes" id="UP001595476"/>
    </source>
</evidence>
<protein>
    <submittedName>
        <fullName evidence="7">NAD(P)/FAD-dependent oxidoreductase</fullName>
    </submittedName>
</protein>